<keyword evidence="1" id="KW-0812">Transmembrane</keyword>
<evidence type="ECO:0000256" key="1">
    <source>
        <dbReference type="SAM" id="Phobius"/>
    </source>
</evidence>
<proteinExistence type="predicted"/>
<accession>A0A061JI08</accession>
<evidence type="ECO:0000313" key="3">
    <source>
        <dbReference type="Proteomes" id="UP000026922"/>
    </source>
</evidence>
<feature type="transmembrane region" description="Helical" evidence="1">
    <location>
        <begin position="136"/>
        <end position="157"/>
    </location>
</feature>
<evidence type="ECO:0000313" key="2">
    <source>
        <dbReference type="EMBL" id="ETZ04604.1"/>
    </source>
</evidence>
<name>A0A061JI08_9PROT</name>
<keyword evidence="3" id="KW-1185">Reference proteome</keyword>
<keyword evidence="1" id="KW-0472">Membrane</keyword>
<keyword evidence="1" id="KW-1133">Transmembrane helix</keyword>
<dbReference type="Proteomes" id="UP000026922">
    <property type="component" value="Unassembled WGS sequence"/>
</dbReference>
<protein>
    <submittedName>
        <fullName evidence="2">Uncharacterized protein</fullName>
    </submittedName>
</protein>
<sequence>MNPRFYILNKALLEIRSSFIISPSFYFRFWFALGSVLAAGSIFGFWTLTFAPYPGSSQVRIFKNIARLKAPIFHQLNNDYVKAMEAEDFYRIGRLQNIIQGYRQGQAVVTKLYFLEKQSARKTLENMLYRRARNNFFISVLIFALSPFCFIEGFYLLRKHLRDNGYTFHGRLLFFRIATPSVFKLAGLLSWGCLGILSYQVWTPSYWLDSSIKIPVTFSQESPEFPLLSQEKLALLNLKQQKEILREYWVKSVLFYGFFGGIFWILGRRWDQLPLKRIV</sequence>
<dbReference type="RefSeq" id="WP_024161484.1">
    <property type="nucleotide sequence ID" value="NZ_ARPM03000169.1"/>
</dbReference>
<feature type="transmembrane region" description="Helical" evidence="1">
    <location>
        <begin position="177"/>
        <end position="202"/>
    </location>
</feature>
<comment type="caution">
    <text evidence="2">The sequence shown here is derived from an EMBL/GenBank/DDBJ whole genome shotgun (WGS) entry which is preliminary data.</text>
</comment>
<feature type="transmembrane region" description="Helical" evidence="1">
    <location>
        <begin position="25"/>
        <end position="46"/>
    </location>
</feature>
<reference evidence="2 3" key="1">
    <citation type="journal article" date="2013" name="Genome Announc.">
        <title>Draft Genome Sequence of Holospora undulata Strain HU1, a Micronucleus-Specific Symbiont of the Ciliate Paramecium caudatum.</title>
        <authorList>
            <person name="Dohra H."/>
            <person name="Suzuki H."/>
            <person name="Suzuki T."/>
            <person name="Tanaka K."/>
            <person name="Fujishima M."/>
        </authorList>
    </citation>
    <scope>NUCLEOTIDE SEQUENCE [LARGE SCALE GENOMIC DNA]</scope>
    <source>
        <strain evidence="2 3">HU1</strain>
    </source>
</reference>
<dbReference type="EMBL" id="ARPM03000169">
    <property type="protein sequence ID" value="ETZ04604.1"/>
    <property type="molecule type" value="Genomic_DNA"/>
</dbReference>
<dbReference type="AlphaFoldDB" id="A0A061JI08"/>
<gene>
    <name evidence="2" type="ORF">K737_300983</name>
</gene>
<feature type="transmembrane region" description="Helical" evidence="1">
    <location>
        <begin position="248"/>
        <end position="267"/>
    </location>
</feature>
<organism evidence="2 3">
    <name type="scientific">Holospora undulata HU1</name>
    <dbReference type="NCBI Taxonomy" id="1321371"/>
    <lineage>
        <taxon>Bacteria</taxon>
        <taxon>Pseudomonadati</taxon>
        <taxon>Pseudomonadota</taxon>
        <taxon>Alphaproteobacteria</taxon>
        <taxon>Holosporales</taxon>
        <taxon>Holosporaceae</taxon>
        <taxon>Holospora</taxon>
    </lineage>
</organism>